<comment type="subcellular location">
    <subcellularLocation>
        <location evidence="1">Cell membrane</location>
        <topology evidence="1">Multi-pass membrane protein</topology>
    </subcellularLocation>
</comment>
<dbReference type="PROSITE" id="PS00216">
    <property type="entry name" value="SUGAR_TRANSPORT_1"/>
    <property type="match status" value="1"/>
</dbReference>
<reference evidence="9" key="1">
    <citation type="journal article" date="2019" name="Int. J. Syst. Evol. Microbiol.">
        <title>The Global Catalogue of Microorganisms (GCM) 10K type strain sequencing project: providing services to taxonomists for standard genome sequencing and annotation.</title>
        <authorList>
            <consortium name="The Broad Institute Genomics Platform"/>
            <consortium name="The Broad Institute Genome Sequencing Center for Infectious Disease"/>
            <person name="Wu L."/>
            <person name="Ma J."/>
        </authorList>
    </citation>
    <scope>NUCLEOTIDE SEQUENCE [LARGE SCALE GENOMIC DNA]</scope>
    <source>
        <strain evidence="9">CCUG 50213</strain>
    </source>
</reference>
<evidence type="ECO:0000256" key="4">
    <source>
        <dbReference type="ARBA" id="ARBA00023136"/>
    </source>
</evidence>
<accession>A0ABW3TKF7</accession>
<dbReference type="PROSITE" id="PS00217">
    <property type="entry name" value="SUGAR_TRANSPORT_2"/>
    <property type="match status" value="2"/>
</dbReference>
<dbReference type="PANTHER" id="PTHR23508:SF10">
    <property type="entry name" value="CARBOXYLIC ACID TRANSPORTER PROTEIN HOMOLOG"/>
    <property type="match status" value="1"/>
</dbReference>
<feature type="transmembrane region" description="Helical" evidence="6">
    <location>
        <begin position="105"/>
        <end position="128"/>
    </location>
</feature>
<feature type="transmembrane region" description="Helical" evidence="6">
    <location>
        <begin position="226"/>
        <end position="244"/>
    </location>
</feature>
<dbReference type="PROSITE" id="PS50850">
    <property type="entry name" value="MFS"/>
    <property type="match status" value="1"/>
</dbReference>
<protein>
    <submittedName>
        <fullName evidence="8">MFS transporter</fullName>
    </submittedName>
</protein>
<evidence type="ECO:0000256" key="2">
    <source>
        <dbReference type="ARBA" id="ARBA00022692"/>
    </source>
</evidence>
<evidence type="ECO:0000259" key="7">
    <source>
        <dbReference type="PROSITE" id="PS50850"/>
    </source>
</evidence>
<dbReference type="EMBL" id="JBHTLY010000001">
    <property type="protein sequence ID" value="MFD1200777.1"/>
    <property type="molecule type" value="Genomic_DNA"/>
</dbReference>
<feature type="transmembrane region" description="Helical" evidence="6">
    <location>
        <begin position="380"/>
        <end position="401"/>
    </location>
</feature>
<dbReference type="InterPro" id="IPR036259">
    <property type="entry name" value="MFS_trans_sf"/>
</dbReference>
<sequence length="436" mass="47719">MRKKLTNPRTIWVSVFVSCFLGLYVDGFDLQALSLTLPSLREEWGLSNTQAGLLGTASLAGMGVGGIFGGWFADRYGRVRMAALMIVLFSIGSFLLGFTEAPWQFMIIRFVTGLGLGAEYTICMMLMAEYTSAKRRGLTMGVLMASYSLGYLTAALAAGAIIPTHGWRWMYWIAIAPVILAVYIRRAIPEPVGWRERPDLAPQEHSSRSRGNQWRLLLSNPVARRLLLLWTAVSVCLQFGYYGVNTWLPSYVSGDLGVEFTSMTAYVAGTYAAGFVSRLLGGWLADRIGRRLVFSIGSFITACLLPVIYLFQNPQNIVVFLLILGFMYGWPYAVNGAYMNESFPTALRGTATGTAYNLGRVGALLAPLTIGIIADAFSVGLGLAALGIGYVLAALITFFAIRDKIYDPSRAETDDERQRAAVQSGTGPLRVPRRLP</sequence>
<keyword evidence="3 6" id="KW-1133">Transmembrane helix</keyword>
<dbReference type="Gene3D" id="1.20.1250.20">
    <property type="entry name" value="MFS general substrate transporter like domains"/>
    <property type="match status" value="1"/>
</dbReference>
<keyword evidence="9" id="KW-1185">Reference proteome</keyword>
<dbReference type="Pfam" id="PF07690">
    <property type="entry name" value="MFS_1"/>
    <property type="match status" value="1"/>
</dbReference>
<feature type="region of interest" description="Disordered" evidence="5">
    <location>
        <begin position="412"/>
        <end position="436"/>
    </location>
</feature>
<dbReference type="InterPro" id="IPR011701">
    <property type="entry name" value="MFS"/>
</dbReference>
<evidence type="ECO:0000256" key="5">
    <source>
        <dbReference type="SAM" id="MobiDB-lite"/>
    </source>
</evidence>
<evidence type="ECO:0000256" key="1">
    <source>
        <dbReference type="ARBA" id="ARBA00004651"/>
    </source>
</evidence>
<gene>
    <name evidence="8" type="ORF">ACFQ3U_02565</name>
</gene>
<feature type="transmembrane region" description="Helical" evidence="6">
    <location>
        <begin position="317"/>
        <end position="334"/>
    </location>
</feature>
<dbReference type="InterPro" id="IPR020846">
    <property type="entry name" value="MFS_dom"/>
</dbReference>
<feature type="transmembrane region" description="Helical" evidence="6">
    <location>
        <begin position="51"/>
        <end position="72"/>
    </location>
</feature>
<name>A0ABW3TKF7_9MICO</name>
<feature type="transmembrane region" description="Helical" evidence="6">
    <location>
        <begin position="292"/>
        <end position="311"/>
    </location>
</feature>
<feature type="domain" description="Major facilitator superfamily (MFS) profile" evidence="7">
    <location>
        <begin position="15"/>
        <end position="405"/>
    </location>
</feature>
<feature type="transmembrane region" description="Helical" evidence="6">
    <location>
        <begin position="264"/>
        <end position="285"/>
    </location>
</feature>
<evidence type="ECO:0000256" key="3">
    <source>
        <dbReference type="ARBA" id="ARBA00022989"/>
    </source>
</evidence>
<keyword evidence="2 6" id="KW-0812">Transmembrane</keyword>
<evidence type="ECO:0000256" key="6">
    <source>
        <dbReference type="SAM" id="Phobius"/>
    </source>
</evidence>
<feature type="transmembrane region" description="Helical" evidence="6">
    <location>
        <begin position="169"/>
        <end position="188"/>
    </location>
</feature>
<dbReference type="InterPro" id="IPR005829">
    <property type="entry name" value="Sugar_transporter_CS"/>
</dbReference>
<feature type="transmembrane region" description="Helical" evidence="6">
    <location>
        <begin position="140"/>
        <end position="163"/>
    </location>
</feature>
<feature type="transmembrane region" description="Helical" evidence="6">
    <location>
        <begin position="355"/>
        <end position="374"/>
    </location>
</feature>
<comment type="caution">
    <text evidence="8">The sequence shown here is derived from an EMBL/GenBank/DDBJ whole genome shotgun (WGS) entry which is preliminary data.</text>
</comment>
<evidence type="ECO:0000313" key="8">
    <source>
        <dbReference type="EMBL" id="MFD1200777.1"/>
    </source>
</evidence>
<proteinExistence type="predicted"/>
<organism evidence="8 9">
    <name type="scientific">Leucobacter albus</name>
    <dbReference type="NCBI Taxonomy" id="272210"/>
    <lineage>
        <taxon>Bacteria</taxon>
        <taxon>Bacillati</taxon>
        <taxon>Actinomycetota</taxon>
        <taxon>Actinomycetes</taxon>
        <taxon>Micrococcales</taxon>
        <taxon>Microbacteriaceae</taxon>
        <taxon>Leucobacter</taxon>
    </lineage>
</organism>
<dbReference type="RefSeq" id="WP_343959296.1">
    <property type="nucleotide sequence ID" value="NZ_BAAAKZ010000003.1"/>
</dbReference>
<feature type="transmembrane region" description="Helical" evidence="6">
    <location>
        <begin position="79"/>
        <end position="99"/>
    </location>
</feature>
<evidence type="ECO:0000313" key="9">
    <source>
        <dbReference type="Proteomes" id="UP001597181"/>
    </source>
</evidence>
<dbReference type="SUPFAM" id="SSF103473">
    <property type="entry name" value="MFS general substrate transporter"/>
    <property type="match status" value="1"/>
</dbReference>
<dbReference type="Proteomes" id="UP001597181">
    <property type="component" value="Unassembled WGS sequence"/>
</dbReference>
<keyword evidence="4 6" id="KW-0472">Membrane</keyword>
<dbReference type="PANTHER" id="PTHR23508">
    <property type="entry name" value="CARBOXYLIC ACID TRANSPORTER PROTEIN HOMOLOG"/>
    <property type="match status" value="1"/>
</dbReference>